<dbReference type="SUPFAM" id="SSF103473">
    <property type="entry name" value="MFS general substrate transporter"/>
    <property type="match status" value="1"/>
</dbReference>
<feature type="transmembrane region" description="Helical" evidence="8">
    <location>
        <begin position="273"/>
        <end position="291"/>
    </location>
</feature>
<feature type="domain" description="Major facilitator superfamily (MFS) profile" evidence="9">
    <location>
        <begin position="27"/>
        <end position="415"/>
    </location>
</feature>
<dbReference type="PANTHER" id="PTHR23517:SF2">
    <property type="entry name" value="MULTIDRUG RESISTANCE PROTEIN MDTH"/>
    <property type="match status" value="1"/>
</dbReference>
<reference evidence="10 11" key="1">
    <citation type="submission" date="2019-06" db="EMBL/GenBank/DDBJ databases">
        <title>Whole genome shotgun sequence of Streptomyces cacaoi subsp. cacaoi NBRC 12748.</title>
        <authorList>
            <person name="Hosoyama A."/>
            <person name="Uohara A."/>
            <person name="Ohji S."/>
            <person name="Ichikawa N."/>
        </authorList>
    </citation>
    <scope>NUCLEOTIDE SEQUENCE [LARGE SCALE GENOMIC DNA]</scope>
    <source>
        <strain evidence="10 11">NBRC 12748</strain>
    </source>
</reference>
<feature type="region of interest" description="Disordered" evidence="7">
    <location>
        <begin position="204"/>
        <end position="223"/>
    </location>
</feature>
<feature type="transmembrane region" description="Helical" evidence="8">
    <location>
        <begin position="327"/>
        <end position="352"/>
    </location>
</feature>
<feature type="compositionally biased region" description="Low complexity" evidence="7">
    <location>
        <begin position="423"/>
        <end position="440"/>
    </location>
</feature>
<feature type="transmembrane region" description="Helical" evidence="8">
    <location>
        <begin position="27"/>
        <end position="50"/>
    </location>
</feature>
<keyword evidence="3" id="KW-1003">Cell membrane</keyword>
<feature type="transmembrane region" description="Helical" evidence="8">
    <location>
        <begin position="390"/>
        <end position="410"/>
    </location>
</feature>
<accession>A0A4Y3R5V4</accession>
<evidence type="ECO:0000259" key="9">
    <source>
        <dbReference type="PROSITE" id="PS50850"/>
    </source>
</evidence>
<evidence type="ECO:0000256" key="2">
    <source>
        <dbReference type="ARBA" id="ARBA00022448"/>
    </source>
</evidence>
<feature type="transmembrane region" description="Helical" evidence="8">
    <location>
        <begin position="151"/>
        <end position="174"/>
    </location>
</feature>
<dbReference type="RefSeq" id="WP_170298010.1">
    <property type="nucleotide sequence ID" value="NZ_BJMM01000035.1"/>
</dbReference>
<proteinExistence type="predicted"/>
<dbReference type="Gene3D" id="1.20.1250.20">
    <property type="entry name" value="MFS general substrate transporter like domains"/>
    <property type="match status" value="1"/>
</dbReference>
<dbReference type="InterPro" id="IPR050171">
    <property type="entry name" value="MFS_Transporters"/>
</dbReference>
<evidence type="ECO:0000256" key="1">
    <source>
        <dbReference type="ARBA" id="ARBA00004651"/>
    </source>
</evidence>
<dbReference type="Proteomes" id="UP000319210">
    <property type="component" value="Unassembled WGS sequence"/>
</dbReference>
<feature type="transmembrane region" description="Helical" evidence="8">
    <location>
        <begin position="180"/>
        <end position="198"/>
    </location>
</feature>
<evidence type="ECO:0000256" key="5">
    <source>
        <dbReference type="ARBA" id="ARBA00022989"/>
    </source>
</evidence>
<dbReference type="AlphaFoldDB" id="A0A4Y3R5V4"/>
<evidence type="ECO:0000313" key="11">
    <source>
        <dbReference type="Proteomes" id="UP000319210"/>
    </source>
</evidence>
<keyword evidence="6 8" id="KW-0472">Membrane</keyword>
<evidence type="ECO:0000256" key="6">
    <source>
        <dbReference type="ARBA" id="ARBA00023136"/>
    </source>
</evidence>
<organism evidence="10 11">
    <name type="scientific">Streptomyces cacaoi</name>
    <dbReference type="NCBI Taxonomy" id="1898"/>
    <lineage>
        <taxon>Bacteria</taxon>
        <taxon>Bacillati</taxon>
        <taxon>Actinomycetota</taxon>
        <taxon>Actinomycetes</taxon>
        <taxon>Kitasatosporales</taxon>
        <taxon>Streptomycetaceae</taxon>
        <taxon>Streptomyces</taxon>
    </lineage>
</organism>
<keyword evidence="4 8" id="KW-0812">Transmembrane</keyword>
<protein>
    <submittedName>
        <fullName evidence="10">MFS transporter</fullName>
    </submittedName>
</protein>
<dbReference type="InterPro" id="IPR011701">
    <property type="entry name" value="MFS"/>
</dbReference>
<feature type="transmembrane region" description="Helical" evidence="8">
    <location>
        <begin position="62"/>
        <end position="85"/>
    </location>
</feature>
<feature type="transmembrane region" description="Helical" evidence="8">
    <location>
        <begin position="303"/>
        <end position="321"/>
    </location>
</feature>
<keyword evidence="2" id="KW-0813">Transport</keyword>
<feature type="transmembrane region" description="Helical" evidence="8">
    <location>
        <begin position="238"/>
        <end position="261"/>
    </location>
</feature>
<comment type="subcellular location">
    <subcellularLocation>
        <location evidence="1">Cell membrane</location>
        <topology evidence="1">Multi-pass membrane protein</topology>
    </subcellularLocation>
</comment>
<dbReference type="PROSITE" id="PS50850">
    <property type="entry name" value="MFS"/>
    <property type="match status" value="1"/>
</dbReference>
<evidence type="ECO:0000256" key="3">
    <source>
        <dbReference type="ARBA" id="ARBA00022475"/>
    </source>
</evidence>
<keyword evidence="11" id="KW-1185">Reference proteome</keyword>
<dbReference type="GO" id="GO:0022857">
    <property type="term" value="F:transmembrane transporter activity"/>
    <property type="evidence" value="ECO:0007669"/>
    <property type="project" value="InterPro"/>
</dbReference>
<keyword evidence="5 8" id="KW-1133">Transmembrane helix</keyword>
<feature type="transmembrane region" description="Helical" evidence="8">
    <location>
        <begin position="364"/>
        <end position="384"/>
    </location>
</feature>
<evidence type="ECO:0000256" key="4">
    <source>
        <dbReference type="ARBA" id="ARBA00022692"/>
    </source>
</evidence>
<sequence>MVGGSVGRSAGALARGVSESVGGLPRAFWWLWTSTLINRLGSFVTTFLALYLTVDRGYSASYAGLVGSLYGAGGVVASIGGGVLTDRLGRRPTLLLSQLSTAASVAALSLVTHPVAIAAVAGVVGMATNASRPAVQAMIADIVAPQDRVRALALNFWAVNLGFAVSSAAAGFIAQFSYHVLFFSEAAMVLVCAIVVFVKLPESRPERPAPGRPDARRRPEDADERPVSLGTVLRDGRFMAVVGLSLLVAVLIQQAFVAMPITMGEQGFSSSDFGTAIAVNGLLIVLIQLPVTRFVERRDPLRALVCSSVLIGAGFGLNAFAGSVPFFAFAVVVWTVGEVINTPTQMGLVVRLSPVHGRGRYQGMFSMSWAAANLAAPLVAGWIIDRFGSATLWSASAVLGAVAATGYALLRRATGDALSAPTARGLPDGAARAAADPGPAQDSPALHTADEGRPSTS</sequence>
<evidence type="ECO:0000256" key="8">
    <source>
        <dbReference type="SAM" id="Phobius"/>
    </source>
</evidence>
<name>A0A4Y3R5V4_STRCI</name>
<gene>
    <name evidence="10" type="ORF">SCA03_52700</name>
</gene>
<feature type="compositionally biased region" description="Basic and acidic residues" evidence="7">
    <location>
        <begin position="448"/>
        <end position="457"/>
    </location>
</feature>
<dbReference type="CDD" id="cd17329">
    <property type="entry name" value="MFS_MdtH_MDR_like"/>
    <property type="match status" value="1"/>
</dbReference>
<dbReference type="InterPro" id="IPR036259">
    <property type="entry name" value="MFS_trans_sf"/>
</dbReference>
<comment type="caution">
    <text evidence="10">The sequence shown here is derived from an EMBL/GenBank/DDBJ whole genome shotgun (WGS) entry which is preliminary data.</text>
</comment>
<dbReference type="InterPro" id="IPR020846">
    <property type="entry name" value="MFS_dom"/>
</dbReference>
<evidence type="ECO:0000313" key="10">
    <source>
        <dbReference type="EMBL" id="GEB52719.1"/>
    </source>
</evidence>
<dbReference type="Pfam" id="PF07690">
    <property type="entry name" value="MFS_1"/>
    <property type="match status" value="1"/>
</dbReference>
<feature type="region of interest" description="Disordered" evidence="7">
    <location>
        <begin position="419"/>
        <end position="457"/>
    </location>
</feature>
<dbReference type="GO" id="GO:0005886">
    <property type="term" value="C:plasma membrane"/>
    <property type="evidence" value="ECO:0007669"/>
    <property type="project" value="UniProtKB-SubCell"/>
</dbReference>
<feature type="transmembrane region" description="Helical" evidence="8">
    <location>
        <begin position="105"/>
        <end position="130"/>
    </location>
</feature>
<dbReference type="EMBL" id="BJMM01000035">
    <property type="protein sequence ID" value="GEB52719.1"/>
    <property type="molecule type" value="Genomic_DNA"/>
</dbReference>
<evidence type="ECO:0000256" key="7">
    <source>
        <dbReference type="SAM" id="MobiDB-lite"/>
    </source>
</evidence>
<dbReference type="PANTHER" id="PTHR23517">
    <property type="entry name" value="RESISTANCE PROTEIN MDTM, PUTATIVE-RELATED-RELATED"/>
    <property type="match status" value="1"/>
</dbReference>